<dbReference type="Proteomes" id="UP001499990">
    <property type="component" value="Unassembled WGS sequence"/>
</dbReference>
<organism evidence="1 2">
    <name type="scientific">Streptomyces sannanensis</name>
    <dbReference type="NCBI Taxonomy" id="285536"/>
    <lineage>
        <taxon>Bacteria</taxon>
        <taxon>Bacillati</taxon>
        <taxon>Actinomycetota</taxon>
        <taxon>Actinomycetes</taxon>
        <taxon>Kitasatosporales</taxon>
        <taxon>Streptomycetaceae</taxon>
        <taxon>Streptomyces</taxon>
    </lineage>
</organism>
<evidence type="ECO:0000313" key="2">
    <source>
        <dbReference type="Proteomes" id="UP001499990"/>
    </source>
</evidence>
<protein>
    <submittedName>
        <fullName evidence="1">Uncharacterized protein</fullName>
    </submittedName>
</protein>
<comment type="caution">
    <text evidence="1">The sequence shown here is derived from an EMBL/GenBank/DDBJ whole genome shotgun (WGS) entry which is preliminary data.</text>
</comment>
<sequence length="164" mass="17579">MGPPQGLDGCSWGSSHGLGWGQQQAGNVLRFNTPGWGDSGPDHTGFDAVWNGRSIKQTTEVYVDGARVDRRTGSAGYVWTADPAEQTYRVVTDTALDPARWKLSTKGHAEWTFKSAATPADKWTFLPLLNVGFDVGTDLAGDVRAGQRLPVGICSEYVKGPPDG</sequence>
<evidence type="ECO:0000313" key="1">
    <source>
        <dbReference type="EMBL" id="GAA3381347.1"/>
    </source>
</evidence>
<gene>
    <name evidence="1" type="ORF">GCM10020367_72230</name>
</gene>
<keyword evidence="2" id="KW-1185">Reference proteome</keyword>
<dbReference type="EMBL" id="BAAAYL010000004">
    <property type="protein sequence ID" value="GAA3381347.1"/>
    <property type="molecule type" value="Genomic_DNA"/>
</dbReference>
<name>A0ABP6SP67_9ACTN</name>
<reference evidence="2" key="1">
    <citation type="journal article" date="2019" name="Int. J. Syst. Evol. Microbiol.">
        <title>The Global Catalogue of Microorganisms (GCM) 10K type strain sequencing project: providing services to taxonomists for standard genome sequencing and annotation.</title>
        <authorList>
            <consortium name="The Broad Institute Genomics Platform"/>
            <consortium name="The Broad Institute Genome Sequencing Center for Infectious Disease"/>
            <person name="Wu L."/>
            <person name="Ma J."/>
        </authorList>
    </citation>
    <scope>NUCLEOTIDE SEQUENCE [LARGE SCALE GENOMIC DNA]</scope>
    <source>
        <strain evidence="2">JCM 9651</strain>
    </source>
</reference>
<accession>A0ABP6SP67</accession>
<proteinExistence type="predicted"/>